<accession>A0A6J7BZ58</accession>
<evidence type="ECO:0000256" key="1">
    <source>
        <dbReference type="SAM" id="MobiDB-lite"/>
    </source>
</evidence>
<proteinExistence type="predicted"/>
<dbReference type="FunFam" id="3.40.50.450:FF:000011">
    <property type="entry name" value="TIGR00730 family Rossman fold protein"/>
    <property type="match status" value="1"/>
</dbReference>
<dbReference type="PANTHER" id="PTHR43393:SF2">
    <property type="entry name" value="CYTOKININ RIBOSIDE 5'-MONOPHOSPHATE PHOSPHORIBOHYDROLASE"/>
    <property type="match status" value="1"/>
</dbReference>
<evidence type="ECO:0000313" key="3">
    <source>
        <dbReference type="EMBL" id="CAB4949297.1"/>
    </source>
</evidence>
<sequence length="257" mass="27863">MTLRRSQVSASTADQRLLDTRGTSDWVHTDPWRVLRIQSEFVEGFGALASLGPAVSIFGSARTRPDHPQYATATDLAGQLARAGYAVITGGGPGIMEAANKGACEAGGISVGLGIELPFEQRMNDWVDIGIDFRYFFARKTMFVKYAQAFVVFPGGFGTFDELFEALTLVQTGKVTSFPVILVGTSYWGGLVDWLRQSVLAEGKLSERDLALLHVTDDINEVVGIVDEAIRGHNGHGAHDEHHATASPPEWYPPVEA</sequence>
<evidence type="ECO:0000313" key="4">
    <source>
        <dbReference type="EMBL" id="CAB5040246.1"/>
    </source>
</evidence>
<dbReference type="GO" id="GO:0005829">
    <property type="term" value="C:cytosol"/>
    <property type="evidence" value="ECO:0007669"/>
    <property type="project" value="TreeGrafter"/>
</dbReference>
<dbReference type="InterPro" id="IPR031100">
    <property type="entry name" value="LOG_fam"/>
</dbReference>
<dbReference type="GO" id="GO:0016787">
    <property type="term" value="F:hydrolase activity"/>
    <property type="evidence" value="ECO:0007669"/>
    <property type="project" value="InterPro"/>
</dbReference>
<dbReference type="Gene3D" id="3.40.50.450">
    <property type="match status" value="1"/>
</dbReference>
<gene>
    <name evidence="2" type="ORF">UFOPK3268_01153</name>
    <name evidence="3" type="ORF">UFOPK3752_01553</name>
    <name evidence="4" type="ORF">UFOPK4150_02301</name>
</gene>
<protein>
    <submittedName>
        <fullName evidence="2">Unannotated protein</fullName>
    </submittedName>
</protein>
<feature type="region of interest" description="Disordered" evidence="1">
    <location>
        <begin position="235"/>
        <end position="257"/>
    </location>
</feature>
<dbReference type="GO" id="GO:0009691">
    <property type="term" value="P:cytokinin biosynthetic process"/>
    <property type="evidence" value="ECO:0007669"/>
    <property type="project" value="InterPro"/>
</dbReference>
<dbReference type="Pfam" id="PF03641">
    <property type="entry name" value="Lysine_decarbox"/>
    <property type="match status" value="1"/>
</dbReference>
<dbReference type="InterPro" id="IPR005269">
    <property type="entry name" value="LOG"/>
</dbReference>
<dbReference type="PANTHER" id="PTHR43393">
    <property type="entry name" value="CYTOKININ RIBOSIDE 5'-MONOPHOSPHATE PHOSPHORIBOHYDROLASE"/>
    <property type="match status" value="1"/>
</dbReference>
<dbReference type="EMBL" id="CAFBIZ010000151">
    <property type="protein sequence ID" value="CAB4851112.1"/>
    <property type="molecule type" value="Genomic_DNA"/>
</dbReference>
<name>A0A6J7BZ58_9ZZZZ</name>
<evidence type="ECO:0000313" key="2">
    <source>
        <dbReference type="EMBL" id="CAB4851112.1"/>
    </source>
</evidence>
<dbReference type="NCBIfam" id="TIGR00730">
    <property type="entry name" value="Rossman fold protein, TIGR00730 family"/>
    <property type="match status" value="1"/>
</dbReference>
<dbReference type="SUPFAM" id="SSF102405">
    <property type="entry name" value="MCP/YpsA-like"/>
    <property type="match status" value="1"/>
</dbReference>
<dbReference type="EMBL" id="CAFBPU010000076">
    <property type="protein sequence ID" value="CAB5040246.1"/>
    <property type="molecule type" value="Genomic_DNA"/>
</dbReference>
<reference evidence="2" key="1">
    <citation type="submission" date="2020-05" db="EMBL/GenBank/DDBJ databases">
        <authorList>
            <person name="Chiriac C."/>
            <person name="Salcher M."/>
            <person name="Ghai R."/>
            <person name="Kavagutti S V."/>
        </authorList>
    </citation>
    <scope>NUCLEOTIDE SEQUENCE</scope>
</reference>
<organism evidence="2">
    <name type="scientific">freshwater metagenome</name>
    <dbReference type="NCBI Taxonomy" id="449393"/>
    <lineage>
        <taxon>unclassified sequences</taxon>
        <taxon>metagenomes</taxon>
        <taxon>ecological metagenomes</taxon>
    </lineage>
</organism>
<dbReference type="EMBL" id="CAFBND010000068">
    <property type="protein sequence ID" value="CAB4949297.1"/>
    <property type="molecule type" value="Genomic_DNA"/>
</dbReference>
<dbReference type="AlphaFoldDB" id="A0A6J7BZ58"/>
<dbReference type="InterPro" id="IPR052341">
    <property type="entry name" value="LOG_family_nucleotidases"/>
</dbReference>